<gene>
    <name evidence="2" type="ORF">G6N73_31140</name>
</gene>
<feature type="chain" id="PRO_5026253854" description="Copper-binding protein" evidence="1">
    <location>
        <begin position="24"/>
        <end position="94"/>
    </location>
</feature>
<organism evidence="2 3">
    <name type="scientific">Allomesorhizobium camelthorni</name>
    <dbReference type="NCBI Taxonomy" id="475069"/>
    <lineage>
        <taxon>Bacteria</taxon>
        <taxon>Pseudomonadati</taxon>
        <taxon>Pseudomonadota</taxon>
        <taxon>Alphaproteobacteria</taxon>
        <taxon>Hyphomicrobiales</taxon>
        <taxon>Phyllobacteriaceae</taxon>
        <taxon>Allomesorhizobium</taxon>
    </lineage>
</organism>
<protein>
    <recommendedName>
        <fullName evidence="4">Copper-binding protein</fullName>
    </recommendedName>
</protein>
<dbReference type="RefSeq" id="WP_165033804.1">
    <property type="nucleotide sequence ID" value="NZ_JAAKZF010000100.1"/>
</dbReference>
<evidence type="ECO:0000313" key="3">
    <source>
        <dbReference type="Proteomes" id="UP001642900"/>
    </source>
</evidence>
<evidence type="ECO:0000256" key="1">
    <source>
        <dbReference type="SAM" id="SignalP"/>
    </source>
</evidence>
<dbReference type="Proteomes" id="UP001642900">
    <property type="component" value="Unassembled WGS sequence"/>
</dbReference>
<dbReference type="InterPro" id="IPR042230">
    <property type="entry name" value="CusF_sf"/>
</dbReference>
<evidence type="ECO:0000313" key="2">
    <source>
        <dbReference type="EMBL" id="NGO55449.1"/>
    </source>
</evidence>
<keyword evidence="3" id="KW-1185">Reference proteome</keyword>
<reference evidence="2 3" key="1">
    <citation type="submission" date="2020-02" db="EMBL/GenBank/DDBJ databases">
        <title>Genome sequence of strain CCNWXJ40-4.</title>
        <authorList>
            <person name="Gao J."/>
            <person name="Sun J."/>
        </authorList>
    </citation>
    <scope>NUCLEOTIDE SEQUENCE [LARGE SCALE GENOMIC DNA]</scope>
    <source>
        <strain evidence="2 3">CCNWXJ 40-4</strain>
    </source>
</reference>
<dbReference type="AlphaFoldDB" id="A0A6G4WLG8"/>
<feature type="signal peptide" evidence="1">
    <location>
        <begin position="1"/>
        <end position="23"/>
    </location>
</feature>
<evidence type="ECO:0008006" key="4">
    <source>
        <dbReference type="Google" id="ProtNLM"/>
    </source>
</evidence>
<dbReference type="Gene3D" id="2.40.50.320">
    <property type="entry name" value="Copper binding periplasmic protein CusF"/>
    <property type="match status" value="1"/>
</dbReference>
<dbReference type="InterPro" id="IPR021647">
    <property type="entry name" value="CusF_Ec"/>
</dbReference>
<name>A0A6G4WLG8_9HYPH</name>
<keyword evidence="1" id="KW-0732">Signal</keyword>
<proteinExistence type="predicted"/>
<accession>A0A6G4WLG8</accession>
<dbReference type="EMBL" id="JAAKZF010000100">
    <property type="protein sequence ID" value="NGO55449.1"/>
    <property type="molecule type" value="Genomic_DNA"/>
</dbReference>
<dbReference type="Pfam" id="PF11604">
    <property type="entry name" value="CusF_Ec"/>
    <property type="match status" value="1"/>
</dbReference>
<sequence>MKTAAKIAFSGLMALAVATGAFAAEYTKGEVTKIDTKQKKLTIKHEELKTLGMPAMTMVFVVAEDAMLDKVKEGQAIEFVADRVNGRITVTDIK</sequence>
<comment type="caution">
    <text evidence="2">The sequence shown here is derived from an EMBL/GenBank/DDBJ whole genome shotgun (WGS) entry which is preliminary data.</text>
</comment>